<feature type="domain" description="PAC" evidence="9">
    <location>
        <begin position="564"/>
        <end position="616"/>
    </location>
</feature>
<feature type="transmembrane region" description="Helical" evidence="6">
    <location>
        <begin position="12"/>
        <end position="30"/>
    </location>
</feature>
<dbReference type="InterPro" id="IPR036890">
    <property type="entry name" value="HATPase_C_sf"/>
</dbReference>
<dbReference type="GO" id="GO:0004673">
    <property type="term" value="F:protein histidine kinase activity"/>
    <property type="evidence" value="ECO:0007669"/>
    <property type="project" value="UniProtKB-EC"/>
</dbReference>
<evidence type="ECO:0000256" key="4">
    <source>
        <dbReference type="ARBA" id="ARBA00022679"/>
    </source>
</evidence>
<dbReference type="PROSITE" id="PS50112">
    <property type="entry name" value="PAS"/>
    <property type="match status" value="1"/>
</dbReference>
<dbReference type="CDD" id="cd00075">
    <property type="entry name" value="HATPase"/>
    <property type="match status" value="1"/>
</dbReference>
<dbReference type="InterPro" id="IPR035965">
    <property type="entry name" value="PAS-like_dom_sf"/>
</dbReference>
<keyword evidence="3" id="KW-0597">Phosphoprotein</keyword>
<dbReference type="PANTHER" id="PTHR43304">
    <property type="entry name" value="PHYTOCHROME-LIKE PROTEIN CPH1"/>
    <property type="match status" value="1"/>
</dbReference>
<evidence type="ECO:0000256" key="3">
    <source>
        <dbReference type="ARBA" id="ARBA00022553"/>
    </source>
</evidence>
<dbReference type="InterPro" id="IPR013655">
    <property type="entry name" value="PAS_fold_3"/>
</dbReference>
<keyword evidence="11" id="KW-1185">Reference proteome</keyword>
<dbReference type="PROSITE" id="PS50109">
    <property type="entry name" value="HIS_KIN"/>
    <property type="match status" value="1"/>
</dbReference>
<dbReference type="InterPro" id="IPR004358">
    <property type="entry name" value="Sig_transdc_His_kin-like_C"/>
</dbReference>
<dbReference type="Proteomes" id="UP000321790">
    <property type="component" value="Unassembled WGS sequence"/>
</dbReference>
<dbReference type="NCBIfam" id="TIGR00229">
    <property type="entry name" value="sensory_box"/>
    <property type="match status" value="3"/>
</dbReference>
<evidence type="ECO:0000313" key="11">
    <source>
        <dbReference type="Proteomes" id="UP000321790"/>
    </source>
</evidence>
<organism evidence="10 11">
    <name type="scientific">Seonamhaeicola algicola</name>
    <dbReference type="NCBI Taxonomy" id="1719036"/>
    <lineage>
        <taxon>Bacteria</taxon>
        <taxon>Pseudomonadati</taxon>
        <taxon>Bacteroidota</taxon>
        <taxon>Flavobacteriia</taxon>
        <taxon>Flavobacteriales</taxon>
        <taxon>Flavobacteriaceae</taxon>
    </lineage>
</organism>
<dbReference type="InterPro" id="IPR052162">
    <property type="entry name" value="Sensor_kinase/Photoreceptor"/>
</dbReference>
<evidence type="ECO:0000259" key="7">
    <source>
        <dbReference type="PROSITE" id="PS50109"/>
    </source>
</evidence>
<dbReference type="OrthoDB" id="5522855at2"/>
<dbReference type="Gene3D" id="3.30.450.20">
    <property type="entry name" value="PAS domain"/>
    <property type="match status" value="4"/>
</dbReference>
<dbReference type="EC" id="2.7.13.3" evidence="2"/>
<feature type="domain" description="PAC" evidence="9">
    <location>
        <begin position="687"/>
        <end position="737"/>
    </location>
</feature>
<dbReference type="SMART" id="SM00387">
    <property type="entry name" value="HATPase_c"/>
    <property type="match status" value="1"/>
</dbReference>
<dbReference type="SMART" id="SM00091">
    <property type="entry name" value="PAS"/>
    <property type="match status" value="2"/>
</dbReference>
<dbReference type="PROSITE" id="PS50113">
    <property type="entry name" value="PAC"/>
    <property type="match status" value="4"/>
</dbReference>
<evidence type="ECO:0000259" key="9">
    <source>
        <dbReference type="PROSITE" id="PS50113"/>
    </source>
</evidence>
<dbReference type="InterPro" id="IPR000700">
    <property type="entry name" value="PAS-assoc_C"/>
</dbReference>
<dbReference type="Gene3D" id="1.10.287.130">
    <property type="match status" value="1"/>
</dbReference>
<dbReference type="Gene3D" id="3.30.565.10">
    <property type="entry name" value="Histidine kinase-like ATPase, C-terminal domain"/>
    <property type="match status" value="1"/>
</dbReference>
<evidence type="ECO:0000256" key="6">
    <source>
        <dbReference type="SAM" id="Phobius"/>
    </source>
</evidence>
<dbReference type="PRINTS" id="PR00344">
    <property type="entry name" value="BCTRLSENSOR"/>
</dbReference>
<sequence>MINAQRKIRKGAILFIITKILVLIVVLLIVDGNINERKNDNALISQANNQITLSKNIVQNLTALQETNNLEVLKNIAELLRKFKSNQNYLSGKISTNKYNVSDSLFQLSKPYFNTIVASTNNVINYPNTSVITTSLNDINIANNNYVPLTVKLSQRLEQQASNNLNHLMRTVWFLAIMSGVVIIGCFFLILGPAFRQLVKKNKALINANKEIAFTKQKIKGNLSEVSKLKTDIEIQERFNKILIEQAPTSIAMLDTNMVYLAVSQRWIKDYKKEGQTIIGKSHYDVFPEIGDDWKQKHKECLNGAIDVCDEAPFIRADGTVQWIFWEVRPWFKADGTIGGLIMYTGDITEERRQRLEKKRAEEIVESTNKVAKIGAWELDLVKKTVYWSKMVCEIHEVPENYVPELETAINFYKEGKSRDTITEVVNKTIESGEPFDLQLEIITKKGNLKWVRTIGQAEFKMGECVRVYGVFQDVTKSKAIEQELVRKNEFLNFAEEIALLGYYHWNVKNDTVKCSKTLMKIFGINENISELNYQTYFNHVHPKDKEKVATIVRKTIENRKFHDNFIHKIITSNGQTKTVHMLGKVITNEMGEVVEILGTCQDITLQRMAEIKFRGLLESAPDAMIIVNDQGLIQIINKQTEKMFGYSPGELINKPVEVLIPKRYSKKHKLHTEGFFTNPKSINLLERSEFYGIDKYGKEFPVQLSLSPLQTEEGLLVSAALRDITAEKQAEARILKSKENLEVLADKLGKQNTQLADFVQITSHNLRAPVSNLNALLDLYNTAEDDDEKHMLFGKFERVINHLTLTLNTLVEALKTKNDKATVKNVFFDEILNRTKEVLAAQIAEKNVIITDDFSQVNKISYNKIYLESIFLNLVENAIKYSARNKTPEIHVNSEVVDGNVILKFKDNGLGIDLKKHGHKLFKLNKVFHRHPNAKGVGLFMTKVQIETMGGSISATSAVNEGTTFIINF</sequence>
<dbReference type="SUPFAM" id="SSF55874">
    <property type="entry name" value="ATPase domain of HSP90 chaperone/DNA topoisomerase II/histidine kinase"/>
    <property type="match status" value="1"/>
</dbReference>
<dbReference type="EMBL" id="VOSC01000007">
    <property type="protein sequence ID" value="TXE13932.1"/>
    <property type="molecule type" value="Genomic_DNA"/>
</dbReference>
<dbReference type="CDD" id="cd00130">
    <property type="entry name" value="PAS"/>
    <property type="match status" value="3"/>
</dbReference>
<reference evidence="11" key="1">
    <citation type="submission" date="2019-08" db="EMBL/GenBank/DDBJ databases">
        <title>Seonamhaeicola sediminis sp. nov., isolated from marine sediment.</title>
        <authorList>
            <person name="Cao W.R."/>
        </authorList>
    </citation>
    <scope>NUCLEOTIDE SEQUENCE [LARGE SCALE GENOMIC DNA]</scope>
    <source>
        <strain evidence="11">Gy8</strain>
    </source>
</reference>
<gene>
    <name evidence="10" type="ORF">FUA26_02310</name>
</gene>
<comment type="catalytic activity">
    <reaction evidence="1">
        <text>ATP + protein L-histidine = ADP + protein N-phospho-L-histidine.</text>
        <dbReference type="EC" id="2.7.13.3"/>
    </reaction>
</comment>
<keyword evidence="6" id="KW-1133">Transmembrane helix</keyword>
<dbReference type="Gene3D" id="2.10.70.100">
    <property type="match status" value="1"/>
</dbReference>
<feature type="transmembrane region" description="Helical" evidence="6">
    <location>
        <begin position="172"/>
        <end position="195"/>
    </location>
</feature>
<feature type="domain" description="Histidine kinase" evidence="7">
    <location>
        <begin position="762"/>
        <end position="970"/>
    </location>
</feature>
<dbReference type="SMART" id="SM00086">
    <property type="entry name" value="PAC"/>
    <property type="match status" value="4"/>
</dbReference>
<feature type="domain" description="PAC" evidence="9">
    <location>
        <begin position="436"/>
        <end position="487"/>
    </location>
</feature>
<dbReference type="AlphaFoldDB" id="A0A5C7B7V2"/>
<dbReference type="InterPro" id="IPR001610">
    <property type="entry name" value="PAC"/>
</dbReference>
<keyword evidence="5" id="KW-0418">Kinase</keyword>
<dbReference type="Pfam" id="PF08447">
    <property type="entry name" value="PAS_3"/>
    <property type="match status" value="1"/>
</dbReference>
<evidence type="ECO:0000256" key="1">
    <source>
        <dbReference type="ARBA" id="ARBA00000085"/>
    </source>
</evidence>
<dbReference type="Pfam" id="PF02518">
    <property type="entry name" value="HATPase_c"/>
    <property type="match status" value="1"/>
</dbReference>
<evidence type="ECO:0000313" key="10">
    <source>
        <dbReference type="EMBL" id="TXE13932.1"/>
    </source>
</evidence>
<evidence type="ECO:0000256" key="2">
    <source>
        <dbReference type="ARBA" id="ARBA00012438"/>
    </source>
</evidence>
<evidence type="ECO:0000256" key="5">
    <source>
        <dbReference type="ARBA" id="ARBA00022777"/>
    </source>
</evidence>
<protein>
    <recommendedName>
        <fullName evidence="2">histidine kinase</fullName>
        <ecNumber evidence="2">2.7.13.3</ecNumber>
    </recommendedName>
</protein>
<dbReference type="InterPro" id="IPR013656">
    <property type="entry name" value="PAS_4"/>
</dbReference>
<dbReference type="InterPro" id="IPR005467">
    <property type="entry name" value="His_kinase_dom"/>
</dbReference>
<comment type="caution">
    <text evidence="10">The sequence shown here is derived from an EMBL/GenBank/DDBJ whole genome shotgun (WGS) entry which is preliminary data.</text>
</comment>
<keyword evidence="6" id="KW-0812">Transmembrane</keyword>
<name>A0A5C7B7V2_9FLAO</name>
<proteinExistence type="predicted"/>
<dbReference type="PANTHER" id="PTHR43304:SF1">
    <property type="entry name" value="PAC DOMAIN-CONTAINING PROTEIN"/>
    <property type="match status" value="1"/>
</dbReference>
<dbReference type="Pfam" id="PF13426">
    <property type="entry name" value="PAS_9"/>
    <property type="match status" value="1"/>
</dbReference>
<feature type="domain" description="PAC" evidence="9">
    <location>
        <begin position="308"/>
        <end position="360"/>
    </location>
</feature>
<feature type="domain" description="PAS" evidence="8">
    <location>
        <begin position="610"/>
        <end position="663"/>
    </location>
</feature>
<dbReference type="RefSeq" id="WP_147131025.1">
    <property type="nucleotide sequence ID" value="NZ_VOSC01000007.1"/>
</dbReference>
<accession>A0A5C7B7V2</accession>
<dbReference type="Pfam" id="PF08448">
    <property type="entry name" value="PAS_4"/>
    <property type="match status" value="1"/>
</dbReference>
<dbReference type="SUPFAM" id="SSF55785">
    <property type="entry name" value="PYP-like sensor domain (PAS domain)"/>
    <property type="match status" value="4"/>
</dbReference>
<evidence type="ECO:0000259" key="8">
    <source>
        <dbReference type="PROSITE" id="PS50112"/>
    </source>
</evidence>
<dbReference type="InterPro" id="IPR003594">
    <property type="entry name" value="HATPase_dom"/>
</dbReference>
<dbReference type="InterPro" id="IPR000014">
    <property type="entry name" value="PAS"/>
</dbReference>
<keyword evidence="4" id="KW-0808">Transferase</keyword>
<keyword evidence="6" id="KW-0472">Membrane</keyword>